<dbReference type="PROSITE" id="PS01182">
    <property type="entry name" value="GLYCOSYL_HYDROL_F35"/>
    <property type="match status" value="1"/>
</dbReference>
<dbReference type="InterPro" id="IPR017853">
    <property type="entry name" value="GH"/>
</dbReference>
<evidence type="ECO:0000256" key="8">
    <source>
        <dbReference type="RuleBase" id="RU003679"/>
    </source>
</evidence>
<keyword evidence="2 9" id="KW-0732">Signal</keyword>
<dbReference type="InterPro" id="IPR026283">
    <property type="entry name" value="B-gal_1-like"/>
</dbReference>
<evidence type="ECO:0000256" key="6">
    <source>
        <dbReference type="PIRSR" id="PIRSR006336-1"/>
    </source>
</evidence>
<dbReference type="PRINTS" id="PR00742">
    <property type="entry name" value="GLHYDRLASE35"/>
</dbReference>
<dbReference type="Gene3D" id="2.60.120.260">
    <property type="entry name" value="Galactose-binding domain-like"/>
    <property type="match status" value="2"/>
</dbReference>
<protein>
    <recommendedName>
        <fullName evidence="7">Beta-galactosidase</fullName>
        <ecNumber evidence="7">3.2.1.23</ecNumber>
    </recommendedName>
</protein>
<dbReference type="Proteomes" id="UP000030764">
    <property type="component" value="Unassembled WGS sequence"/>
</dbReference>
<dbReference type="InterPro" id="IPR008979">
    <property type="entry name" value="Galactose-bd-like_sf"/>
</dbReference>
<evidence type="ECO:0000256" key="7">
    <source>
        <dbReference type="RuleBase" id="RU000675"/>
    </source>
</evidence>
<evidence type="ECO:0000256" key="3">
    <source>
        <dbReference type="ARBA" id="ARBA00022801"/>
    </source>
</evidence>
<comment type="similarity">
    <text evidence="1 8">Belongs to the glycosyl hydrolase 35 family.</text>
</comment>
<dbReference type="EMBL" id="KL363253">
    <property type="protein sequence ID" value="KFD50474.1"/>
    <property type="molecule type" value="Genomic_DNA"/>
</dbReference>
<keyword evidence="14" id="KW-1185">Reference proteome</keyword>
<evidence type="ECO:0000259" key="10">
    <source>
        <dbReference type="Pfam" id="PF01301"/>
    </source>
</evidence>
<evidence type="ECO:0000259" key="11">
    <source>
        <dbReference type="Pfam" id="PF21317"/>
    </source>
</evidence>
<dbReference type="GO" id="GO:0004565">
    <property type="term" value="F:beta-galactosidase activity"/>
    <property type="evidence" value="ECO:0007669"/>
    <property type="project" value="UniProtKB-EC"/>
</dbReference>
<evidence type="ECO:0000259" key="12">
    <source>
        <dbReference type="Pfam" id="PF21467"/>
    </source>
</evidence>
<name>A0A085LZS8_9BILA</name>
<gene>
    <name evidence="13" type="ORF">M513_08701</name>
</gene>
<dbReference type="PANTHER" id="PTHR23421">
    <property type="entry name" value="BETA-GALACTOSIDASE RELATED"/>
    <property type="match status" value="1"/>
</dbReference>
<comment type="catalytic activity">
    <reaction evidence="7">
        <text>Hydrolysis of terminal non-reducing beta-D-galactose residues in beta-D-galactosides.</text>
        <dbReference type="EC" id="3.2.1.23"/>
    </reaction>
</comment>
<dbReference type="InterPro" id="IPR001944">
    <property type="entry name" value="Glycoside_Hdrlase_35"/>
</dbReference>
<feature type="domain" description="Glycoside hydrolase 35 catalytic" evidence="10">
    <location>
        <begin position="40"/>
        <end position="355"/>
    </location>
</feature>
<dbReference type="InterPro" id="IPR031330">
    <property type="entry name" value="Gly_Hdrlase_35_cat"/>
</dbReference>
<dbReference type="FunFam" id="3.20.20.80:FF:000017">
    <property type="entry name" value="Beta-galactosidase"/>
    <property type="match status" value="1"/>
</dbReference>
<feature type="domain" description="Beta-galactosidase 1-like first all-beta" evidence="11">
    <location>
        <begin position="377"/>
        <end position="460"/>
    </location>
</feature>
<dbReference type="SUPFAM" id="SSF51445">
    <property type="entry name" value="(Trans)glycosidases"/>
    <property type="match status" value="1"/>
</dbReference>
<evidence type="ECO:0000313" key="13">
    <source>
        <dbReference type="EMBL" id="KFD50474.1"/>
    </source>
</evidence>
<dbReference type="Pfam" id="PF01301">
    <property type="entry name" value="Glyco_hydro_35"/>
    <property type="match status" value="1"/>
</dbReference>
<feature type="chain" id="PRO_5001794854" description="Beta-galactosidase" evidence="9">
    <location>
        <begin position="23"/>
        <end position="621"/>
    </location>
</feature>
<organism evidence="13 14">
    <name type="scientific">Trichuris suis</name>
    <name type="common">pig whipworm</name>
    <dbReference type="NCBI Taxonomy" id="68888"/>
    <lineage>
        <taxon>Eukaryota</taxon>
        <taxon>Metazoa</taxon>
        <taxon>Ecdysozoa</taxon>
        <taxon>Nematoda</taxon>
        <taxon>Enoplea</taxon>
        <taxon>Dorylaimia</taxon>
        <taxon>Trichinellida</taxon>
        <taxon>Trichuridae</taxon>
        <taxon>Trichuris</taxon>
    </lineage>
</organism>
<dbReference type="GO" id="GO:0005975">
    <property type="term" value="P:carbohydrate metabolic process"/>
    <property type="evidence" value="ECO:0007669"/>
    <property type="project" value="InterPro"/>
</dbReference>
<dbReference type="InterPro" id="IPR019801">
    <property type="entry name" value="Glyco_hydro_35_CS"/>
</dbReference>
<dbReference type="Gene3D" id="3.20.20.80">
    <property type="entry name" value="Glycosidases"/>
    <property type="match status" value="1"/>
</dbReference>
<reference evidence="13 14" key="1">
    <citation type="journal article" date="2014" name="Nat. Genet.">
        <title>Genome and transcriptome of the porcine whipworm Trichuris suis.</title>
        <authorList>
            <person name="Jex A.R."/>
            <person name="Nejsum P."/>
            <person name="Schwarz E.M."/>
            <person name="Hu L."/>
            <person name="Young N.D."/>
            <person name="Hall R.S."/>
            <person name="Korhonen P.K."/>
            <person name="Liao S."/>
            <person name="Thamsborg S."/>
            <person name="Xia J."/>
            <person name="Xu P."/>
            <person name="Wang S."/>
            <person name="Scheerlinck J.P."/>
            <person name="Hofmann A."/>
            <person name="Sternberg P.W."/>
            <person name="Wang J."/>
            <person name="Gasser R.B."/>
        </authorList>
    </citation>
    <scope>NUCLEOTIDE SEQUENCE [LARGE SCALE GENOMIC DNA]</scope>
    <source>
        <strain evidence="13">DCEP-RM93M</strain>
    </source>
</reference>
<feature type="domain" description="Beta-galactosidase galactose-binding" evidence="12">
    <location>
        <begin position="488"/>
        <end position="548"/>
    </location>
</feature>
<feature type="active site" description="Proton donor" evidence="6">
    <location>
        <position position="188"/>
    </location>
</feature>
<keyword evidence="3 7" id="KW-0378">Hydrolase</keyword>
<keyword evidence="5 7" id="KW-0326">Glycosidase</keyword>
<evidence type="ECO:0000256" key="9">
    <source>
        <dbReference type="SAM" id="SignalP"/>
    </source>
</evidence>
<sequence length="621" mass="70544">MNALILVAFVPVFFSHVPTREAGLTTDQERSFSIDYNNNQFLKDGMPYRYIAGAIHYFRVPEVHWYDRLKKIRAAGLNAIQTYVPWNLHEPFPGKFYFSDMANLTRFLLLAKKVKLSVILRPGPFICAEWENGGLPWWLLKEPDIRLRTSDPKFMWRVQLWYAELMPKIIPLLYRNGGPIIMVQVENEYGSYKECDQTYTASLASLFRAHLGPDVTLFTTDGHSLKMVKCGSIPGVYPTVDFGPMNFQSVREAFAVQRYFAPKGPLVNSEFYPGWFDEWGRNHSVTLIKPVLETMEYMWVLNASFTIYVFHGGSNFGFMNGISSLPVTTSYDYDAPLSEAGDITSKYLAIRTQIERLTGIPNLYPLPPANVKIAYGKYILKISGLKDLAYVMVDGQLQGALMDTKKQELSMNVQLSDNSTLQILVENLGRQNFGYIDKKGILGNVTLSGTVLTNWVHYRISIEALFNTAYSYIPATGRKGFSSTLFTPTIYNADFLLGNSIEDTFFYPKGWGKGQLYLNGYNVGRYWPKLGPQLTLYVPKNMLKQGNNRAIVLEYENPGQCVDQYETVCAVEFIDFPLLSKSVLSNKQMERRLEKRKHSPGQSDKKKRKVITLDVAVPAGG</sequence>
<evidence type="ECO:0000256" key="1">
    <source>
        <dbReference type="ARBA" id="ARBA00009809"/>
    </source>
</evidence>
<evidence type="ECO:0000256" key="5">
    <source>
        <dbReference type="ARBA" id="ARBA00023295"/>
    </source>
</evidence>
<evidence type="ECO:0000313" key="14">
    <source>
        <dbReference type="Proteomes" id="UP000030764"/>
    </source>
</evidence>
<feature type="signal peptide" evidence="9">
    <location>
        <begin position="1"/>
        <end position="22"/>
    </location>
</feature>
<dbReference type="EC" id="3.2.1.23" evidence="7"/>
<dbReference type="AlphaFoldDB" id="A0A085LZS8"/>
<feature type="active site" description="Nucleophile" evidence="6">
    <location>
        <position position="270"/>
    </location>
</feature>
<dbReference type="PIRSF" id="PIRSF006336">
    <property type="entry name" value="B-gal"/>
    <property type="match status" value="1"/>
</dbReference>
<accession>A0A085LZS8</accession>
<dbReference type="SUPFAM" id="SSF49785">
    <property type="entry name" value="Galactose-binding domain-like"/>
    <property type="match status" value="1"/>
</dbReference>
<proteinExistence type="inferred from homology"/>
<dbReference type="Pfam" id="PF21467">
    <property type="entry name" value="BetaGal_gal-bd"/>
    <property type="match status" value="1"/>
</dbReference>
<evidence type="ECO:0000256" key="4">
    <source>
        <dbReference type="ARBA" id="ARBA00023180"/>
    </source>
</evidence>
<dbReference type="InterPro" id="IPR048912">
    <property type="entry name" value="BetaGal1-like_ABD1"/>
</dbReference>
<dbReference type="InterPro" id="IPR048913">
    <property type="entry name" value="BetaGal_gal-bd"/>
</dbReference>
<evidence type="ECO:0000256" key="2">
    <source>
        <dbReference type="ARBA" id="ARBA00022729"/>
    </source>
</evidence>
<dbReference type="Pfam" id="PF21317">
    <property type="entry name" value="BetaGal_ABD_1"/>
    <property type="match status" value="1"/>
</dbReference>
<keyword evidence="4" id="KW-0325">Glycoprotein</keyword>